<keyword evidence="9" id="KW-0812">Transmembrane</keyword>
<evidence type="ECO:0000256" key="9">
    <source>
        <dbReference type="SAM" id="Phobius"/>
    </source>
</evidence>
<evidence type="ECO:0000313" key="12">
    <source>
        <dbReference type="EnsemblMetazoa" id="KAF7490245.1"/>
    </source>
</evidence>
<evidence type="ECO:0000259" key="10">
    <source>
        <dbReference type="Pfam" id="PF06702"/>
    </source>
</evidence>
<dbReference type="PANTHER" id="PTHR12450:SF14">
    <property type="entry name" value="GLYCOSAMINOGLYCAN XYLOSYLKINASE"/>
    <property type="match status" value="1"/>
</dbReference>
<evidence type="ECO:0000313" key="11">
    <source>
        <dbReference type="EMBL" id="KAF7490245.1"/>
    </source>
</evidence>
<keyword evidence="8" id="KW-0464">Manganese</keyword>
<keyword evidence="9" id="KW-0472">Membrane</keyword>
<dbReference type="AlphaFoldDB" id="A0A834VC71"/>
<keyword evidence="13" id="KW-1185">Reference proteome</keyword>
<feature type="binding site" evidence="7">
    <location>
        <position position="339"/>
    </location>
    <ligand>
        <name>ATP</name>
        <dbReference type="ChEBI" id="CHEBI:30616"/>
    </ligand>
</feature>
<evidence type="ECO:0000313" key="13">
    <source>
        <dbReference type="Proteomes" id="UP000070412"/>
    </source>
</evidence>
<feature type="binding site" evidence="7">
    <location>
        <position position="171"/>
    </location>
    <ligand>
        <name>ATP</name>
        <dbReference type="ChEBI" id="CHEBI:30616"/>
    </ligand>
</feature>
<dbReference type="Pfam" id="PF06702">
    <property type="entry name" value="Fam20C"/>
    <property type="match status" value="1"/>
</dbReference>
<dbReference type="InterPro" id="IPR024869">
    <property type="entry name" value="FAM20"/>
</dbReference>
<dbReference type="GO" id="GO:0005794">
    <property type="term" value="C:Golgi apparatus"/>
    <property type="evidence" value="ECO:0007669"/>
    <property type="project" value="UniProtKB-SubCell"/>
</dbReference>
<dbReference type="InterPro" id="IPR009581">
    <property type="entry name" value="FAM20_C"/>
</dbReference>
<reference evidence="13" key="1">
    <citation type="journal article" date="2020" name="PLoS Negl. Trop. Dis.">
        <title>High-quality nuclear genome for Sarcoptes scabiei-A critical resource for a neglected parasite.</title>
        <authorList>
            <person name="Korhonen P.K."/>
            <person name="Gasser R.B."/>
            <person name="Ma G."/>
            <person name="Wang T."/>
            <person name="Stroehlein A.J."/>
            <person name="Young N.D."/>
            <person name="Ang C.S."/>
            <person name="Fernando D.D."/>
            <person name="Lu H.C."/>
            <person name="Taylor S."/>
            <person name="Reynolds S.L."/>
            <person name="Mofiz E."/>
            <person name="Najaraj S.H."/>
            <person name="Gowda H."/>
            <person name="Madugundu A."/>
            <person name="Renuse S."/>
            <person name="Holt D."/>
            <person name="Pandey A."/>
            <person name="Papenfuss A.T."/>
            <person name="Fischer K."/>
        </authorList>
    </citation>
    <scope>NUCLEOTIDE SEQUENCE [LARGE SCALE GENOMIC DNA]</scope>
</reference>
<reference evidence="11" key="2">
    <citation type="submission" date="2020-01" db="EMBL/GenBank/DDBJ databases">
        <authorList>
            <person name="Korhonen P.K.K."/>
            <person name="Guangxu M.G."/>
            <person name="Wang T.W."/>
            <person name="Stroehlein A.J.S."/>
            <person name="Young N.D."/>
            <person name="Ang C.-S.A."/>
            <person name="Fernando D.W.F."/>
            <person name="Lu H.L."/>
            <person name="Taylor S.T."/>
            <person name="Ehtesham M.E.M."/>
            <person name="Najaraj S.H.N."/>
            <person name="Harsha G.H.G."/>
            <person name="Madugundu A.M."/>
            <person name="Renuse S.R."/>
            <person name="Holt D.H."/>
            <person name="Pandey A.P."/>
            <person name="Papenfuss A.P."/>
            <person name="Gasser R.B.G."/>
            <person name="Fischer K.F."/>
        </authorList>
    </citation>
    <scope>NUCLEOTIDE SEQUENCE</scope>
    <source>
        <strain evidence="11">SSS_KF_BRIS2020</strain>
    </source>
</reference>
<evidence type="ECO:0000256" key="8">
    <source>
        <dbReference type="PIRSR" id="PIRSR624869-3"/>
    </source>
</evidence>
<dbReference type="GO" id="GO:0016301">
    <property type="term" value="F:kinase activity"/>
    <property type="evidence" value="ECO:0007669"/>
    <property type="project" value="UniProtKB-KW"/>
</dbReference>
<proteinExistence type="inferred from homology"/>
<feature type="binding site" evidence="7">
    <location>
        <position position="155"/>
    </location>
    <ligand>
        <name>ATP</name>
        <dbReference type="ChEBI" id="CHEBI:30616"/>
    </ligand>
</feature>
<evidence type="ECO:0000256" key="6">
    <source>
        <dbReference type="PIRSR" id="PIRSR624869-1"/>
    </source>
</evidence>
<evidence type="ECO:0000256" key="4">
    <source>
        <dbReference type="ARBA" id="ARBA00023157"/>
    </source>
</evidence>
<evidence type="ECO:0000256" key="5">
    <source>
        <dbReference type="ARBA" id="ARBA00023180"/>
    </source>
</evidence>
<evidence type="ECO:0000256" key="2">
    <source>
        <dbReference type="ARBA" id="ARBA00006557"/>
    </source>
</evidence>
<keyword evidence="7" id="KW-0067">ATP-binding</keyword>
<dbReference type="GO" id="GO:0046872">
    <property type="term" value="F:metal ion binding"/>
    <property type="evidence" value="ECO:0007669"/>
    <property type="project" value="UniProtKB-KW"/>
</dbReference>
<dbReference type="PANTHER" id="PTHR12450">
    <property type="entry name" value="DENTIN MATRIX PROTEIN 4 PROTEIN FAM20"/>
    <property type="match status" value="1"/>
</dbReference>
<dbReference type="EnsemblMetazoa" id="SSS_8506s_mrna">
    <property type="protein sequence ID" value="KAF7490245.1"/>
    <property type="gene ID" value="SSS_8506"/>
</dbReference>
<dbReference type="EMBL" id="WVUK01000062">
    <property type="protein sequence ID" value="KAF7490245.1"/>
    <property type="molecule type" value="Genomic_DNA"/>
</dbReference>
<organism evidence="11">
    <name type="scientific">Sarcoptes scabiei</name>
    <name type="common">Itch mite</name>
    <name type="synonym">Acarus scabiei</name>
    <dbReference type="NCBI Taxonomy" id="52283"/>
    <lineage>
        <taxon>Eukaryota</taxon>
        <taxon>Metazoa</taxon>
        <taxon>Ecdysozoa</taxon>
        <taxon>Arthropoda</taxon>
        <taxon>Chelicerata</taxon>
        <taxon>Arachnida</taxon>
        <taxon>Acari</taxon>
        <taxon>Acariformes</taxon>
        <taxon>Sarcoptiformes</taxon>
        <taxon>Astigmata</taxon>
        <taxon>Psoroptidia</taxon>
        <taxon>Sarcoptoidea</taxon>
        <taxon>Sarcoptidae</taxon>
        <taxon>Sarcoptinae</taxon>
        <taxon>Sarcoptes</taxon>
    </lineage>
</organism>
<feature type="binding site" evidence="7">
    <location>
        <position position="325"/>
    </location>
    <ligand>
        <name>ATP</name>
        <dbReference type="ChEBI" id="CHEBI:30616"/>
    </ligand>
</feature>
<keyword evidence="9" id="KW-1133">Transmembrane helix</keyword>
<feature type="domain" description="FAM20 C-terminal" evidence="10">
    <location>
        <begin position="264"/>
        <end position="428"/>
    </location>
</feature>
<keyword evidence="8" id="KW-0479">Metal-binding</keyword>
<keyword evidence="11" id="KW-0418">Kinase</keyword>
<keyword evidence="4" id="KW-1015">Disulfide bond</keyword>
<keyword evidence="5" id="KW-0325">Glycoprotein</keyword>
<protein>
    <submittedName>
        <fullName evidence="11">Glycosaminoglycan xylosylkinase</fullName>
    </submittedName>
</protein>
<comment type="cofactor">
    <cofactor evidence="8">
        <name>Mn(2+)</name>
        <dbReference type="ChEBI" id="CHEBI:29035"/>
    </cofactor>
</comment>
<feature type="active site" evidence="6">
    <location>
        <position position="320"/>
    </location>
</feature>
<comment type="subcellular location">
    <subcellularLocation>
        <location evidence="1">Golgi apparatus</location>
    </subcellularLocation>
</comment>
<dbReference type="GO" id="GO:0016773">
    <property type="term" value="F:phosphotransferase activity, alcohol group as acceptor"/>
    <property type="evidence" value="ECO:0007669"/>
    <property type="project" value="TreeGrafter"/>
</dbReference>
<gene>
    <name evidence="11" type="ORF">SSS_8506</name>
</gene>
<accession>A0A834VC71</accession>
<reference evidence="12" key="3">
    <citation type="submission" date="2022-06" db="UniProtKB">
        <authorList>
            <consortium name="EnsemblMetazoa"/>
        </authorList>
    </citation>
    <scope>IDENTIFICATION</scope>
</reference>
<dbReference type="GO" id="GO:0005524">
    <property type="term" value="F:ATP binding"/>
    <property type="evidence" value="ECO:0007669"/>
    <property type="project" value="UniProtKB-KW"/>
</dbReference>
<evidence type="ECO:0000256" key="1">
    <source>
        <dbReference type="ARBA" id="ARBA00004555"/>
    </source>
</evidence>
<evidence type="ECO:0000256" key="7">
    <source>
        <dbReference type="PIRSR" id="PIRSR624869-2"/>
    </source>
</evidence>
<dbReference type="OrthoDB" id="8583677at2759"/>
<dbReference type="Proteomes" id="UP000070412">
    <property type="component" value="Unassembled WGS sequence"/>
</dbReference>
<keyword evidence="11" id="KW-0808">Transferase</keyword>
<feature type="binding site" evidence="8">
    <location>
        <position position="189"/>
    </location>
    <ligand>
        <name>Mn(2+)</name>
        <dbReference type="ChEBI" id="CHEBI:29035"/>
    </ligand>
</feature>
<feature type="binding site" evidence="8">
    <location>
        <position position="339"/>
    </location>
    <ligand>
        <name>Mn(2+)</name>
        <dbReference type="ChEBI" id="CHEBI:29035"/>
    </ligand>
</feature>
<keyword evidence="7" id="KW-0547">Nucleotide-binding</keyword>
<evidence type="ECO:0000256" key="3">
    <source>
        <dbReference type="ARBA" id="ARBA00023034"/>
    </source>
</evidence>
<name>A0A834VC71_SARSC</name>
<keyword evidence="3" id="KW-0333">Golgi apparatus</keyword>
<sequence>MNQFKTRIVSILFACSIITVSMLFYFIIFFDDPRKDFAQSANSAKTMVILGFSEVRKENSTLKQSFEKKILAKLSSLDEIPVSDELKNFILELGKDLKDSKNYESIDFRKIWLSAKKWIKARQIVPANPTGLSSVIKALEKAEIIKSDIIRKGTQLKLLLTLKNDQKVIFKPKRYDRSYITDGIYSGADRHNGEIIGFHLSRILKMRYAPIVSSRRVHVTKEIKSVATSSLLKTFVQKQTSNNLTLECFYGHCYYCNENELFHLQKLRHPWQRTYKETLKAQWEIDSQYCFTVLKSNPLQPRVLDFIDTSIFDFLIGNADRHHYEIFKTIPNSALLLIDNGKSFGDPHHDELTILFPLLQCCVIRNSTYQHLKALESYKISRIIEDLLSDDPLWPLLTIEHLEALDRRLRLIIASVEVCFDSHLKENVLKK</sequence>
<comment type="similarity">
    <text evidence="2">Belongs to the FAM20 family.</text>
</comment>
<feature type="transmembrane region" description="Helical" evidence="9">
    <location>
        <begin position="7"/>
        <end position="30"/>
    </location>
</feature>